<evidence type="ECO:0000313" key="3">
    <source>
        <dbReference type="Proteomes" id="UP001396334"/>
    </source>
</evidence>
<proteinExistence type="predicted"/>
<gene>
    <name evidence="2" type="ORF">V6N11_047927</name>
</gene>
<dbReference type="EMBL" id="JBBPBN010000091">
    <property type="protein sequence ID" value="KAK8980796.1"/>
    <property type="molecule type" value="Genomic_DNA"/>
</dbReference>
<comment type="caution">
    <text evidence="2">The sequence shown here is derived from an EMBL/GenBank/DDBJ whole genome shotgun (WGS) entry which is preliminary data.</text>
</comment>
<accession>A0ABR2NXC9</accession>
<keyword evidence="3" id="KW-1185">Reference proteome</keyword>
<feature type="compositionally biased region" description="Pro residues" evidence="1">
    <location>
        <begin position="103"/>
        <end position="112"/>
    </location>
</feature>
<sequence length="382" mass="44184">MSLYRLVYGKPCHLPVELEHRAYWAVKSCNMEMETIDKTRKLDIQELEEIRRNAYDSAQFYKDKIKEFNDRRISFKSFNLGQKVLLFNSKLKLFSETFASGFPNPPPQPSPEPSHSSHSRHSPPPSFAASFDAELLEDDHDNSDHDARRRRGRAFVVSTNEYVPDHTLDSLHLRDAVMHYFNAIGWRNYAKIRYSTYYELVFEFYSTFTFLPNLIASNYTPGVVYFRLFGQLFVQSLADFNFSMGFVTDVTDQSFLTALHEIPADLMPIWHMPRLPTCRTLPIMPRALKDDIFMILLFGIKVNLGFWFARAFERVVRTDRPLILGLYIIHLASRLFPLTFNSNEFTFAFTMDPLDARCLDSMGLLAGTPGATSSTSRHHHAT</sequence>
<evidence type="ECO:0000256" key="1">
    <source>
        <dbReference type="SAM" id="MobiDB-lite"/>
    </source>
</evidence>
<evidence type="ECO:0000313" key="2">
    <source>
        <dbReference type="EMBL" id="KAK8980796.1"/>
    </source>
</evidence>
<protein>
    <submittedName>
        <fullName evidence="2">Uncharacterized protein</fullName>
    </submittedName>
</protein>
<organism evidence="2 3">
    <name type="scientific">Hibiscus sabdariffa</name>
    <name type="common">roselle</name>
    <dbReference type="NCBI Taxonomy" id="183260"/>
    <lineage>
        <taxon>Eukaryota</taxon>
        <taxon>Viridiplantae</taxon>
        <taxon>Streptophyta</taxon>
        <taxon>Embryophyta</taxon>
        <taxon>Tracheophyta</taxon>
        <taxon>Spermatophyta</taxon>
        <taxon>Magnoliopsida</taxon>
        <taxon>eudicotyledons</taxon>
        <taxon>Gunneridae</taxon>
        <taxon>Pentapetalae</taxon>
        <taxon>rosids</taxon>
        <taxon>malvids</taxon>
        <taxon>Malvales</taxon>
        <taxon>Malvaceae</taxon>
        <taxon>Malvoideae</taxon>
        <taxon>Hibiscus</taxon>
    </lineage>
</organism>
<feature type="region of interest" description="Disordered" evidence="1">
    <location>
        <begin position="102"/>
        <end position="125"/>
    </location>
</feature>
<dbReference type="Proteomes" id="UP001396334">
    <property type="component" value="Unassembled WGS sequence"/>
</dbReference>
<reference evidence="2 3" key="1">
    <citation type="journal article" date="2024" name="G3 (Bethesda)">
        <title>Genome assembly of Hibiscus sabdariffa L. provides insights into metabolisms of medicinal natural products.</title>
        <authorList>
            <person name="Kim T."/>
        </authorList>
    </citation>
    <scope>NUCLEOTIDE SEQUENCE [LARGE SCALE GENOMIC DNA]</scope>
    <source>
        <strain evidence="2">TK-2024</strain>
        <tissue evidence="2">Old leaves</tissue>
    </source>
</reference>
<name>A0ABR2NXC9_9ROSI</name>